<reference evidence="1 2" key="1">
    <citation type="submission" date="2016-10" db="EMBL/GenBank/DDBJ databases">
        <authorList>
            <person name="de Groot N.N."/>
        </authorList>
    </citation>
    <scope>NUCLEOTIDE SEQUENCE [LARGE SCALE GENOMIC DNA]</scope>
    <source>
        <strain evidence="1 2">DSM 43941</strain>
    </source>
</reference>
<dbReference type="EMBL" id="LT629758">
    <property type="protein sequence ID" value="SDS78810.1"/>
    <property type="molecule type" value="Genomic_DNA"/>
</dbReference>
<gene>
    <name evidence="1" type="ORF">SAMN04489716_1617</name>
</gene>
<dbReference type="AlphaFoldDB" id="A0A1H1V2H6"/>
<organism evidence="1 2">
    <name type="scientific">Actinoplanes derwentensis</name>
    <dbReference type="NCBI Taxonomy" id="113562"/>
    <lineage>
        <taxon>Bacteria</taxon>
        <taxon>Bacillati</taxon>
        <taxon>Actinomycetota</taxon>
        <taxon>Actinomycetes</taxon>
        <taxon>Micromonosporales</taxon>
        <taxon>Micromonosporaceae</taxon>
        <taxon>Actinoplanes</taxon>
    </lineage>
</organism>
<evidence type="ECO:0000313" key="2">
    <source>
        <dbReference type="Proteomes" id="UP000198688"/>
    </source>
</evidence>
<dbReference type="STRING" id="113562.SAMN04489716_1617"/>
<accession>A0A1H1V2H6</accession>
<proteinExistence type="predicted"/>
<evidence type="ECO:0000313" key="1">
    <source>
        <dbReference type="EMBL" id="SDS78810.1"/>
    </source>
</evidence>
<sequence>MRTYIEDGVFRNQYKRCACCSLELHVYHYPLSNGVRSLITCVACKRDCRGSADCKLGMLV</sequence>
<dbReference type="Proteomes" id="UP000198688">
    <property type="component" value="Chromosome I"/>
</dbReference>
<protein>
    <submittedName>
        <fullName evidence="1">Uncharacterized protein</fullName>
    </submittedName>
</protein>
<keyword evidence="2" id="KW-1185">Reference proteome</keyword>
<name>A0A1H1V2H6_9ACTN</name>